<feature type="transmembrane region" description="Helical" evidence="1">
    <location>
        <begin position="246"/>
        <end position="275"/>
    </location>
</feature>
<keyword evidence="3" id="KW-1185">Reference proteome</keyword>
<dbReference type="EMBL" id="RCYZ01000002">
    <property type="protein sequence ID" value="TPG67464.1"/>
    <property type="molecule type" value="Genomic_DNA"/>
</dbReference>
<keyword evidence="1" id="KW-0812">Transmembrane</keyword>
<evidence type="ECO:0000313" key="3">
    <source>
        <dbReference type="Proteomes" id="UP000317646"/>
    </source>
</evidence>
<dbReference type="AlphaFoldDB" id="A0A502H050"/>
<evidence type="ECO:0000256" key="1">
    <source>
        <dbReference type="SAM" id="Phobius"/>
    </source>
</evidence>
<sequence length="313" mass="34442">MANTYSQESDFRQERDFGQKISATFEFIGVHFRPLGRVLLYIALPAALVRAVLAGLLQSRLLTTVQTASNTAGGSVWRRQNALYSSMFSSPTYYLNMVVSQVFITLIILSVYGYLLHCLTAPAGPRREITVADVWAVVKREFVGTFFSLWGLGFIVVLGFVVFFLPGMYLSVALGLFFVVRLVEGTDFGATVSRCLFLTRGKWWSTFGVLFIMVLLLYVLLAAAGSVATLLAGGLTAVVQSVRSPLFVITVTAITTLLTLLAYPPILLVLAFQYFNLVERKESRGLHALVNQLGQAPAAAVPHAYRPDEEGEY</sequence>
<dbReference type="OrthoDB" id="1049480at2"/>
<reference evidence="2 3" key="1">
    <citation type="journal article" date="2019" name="Environ. Microbiol.">
        <title>Species interactions and distinct microbial communities in high Arctic permafrost affected cryosols are associated with the CH4 and CO2 gas fluxes.</title>
        <authorList>
            <person name="Altshuler I."/>
            <person name="Hamel J."/>
            <person name="Turney S."/>
            <person name="Magnuson E."/>
            <person name="Levesque R."/>
            <person name="Greer C."/>
            <person name="Whyte L.G."/>
        </authorList>
    </citation>
    <scope>NUCLEOTIDE SEQUENCE [LARGE SCALE GENOMIC DNA]</scope>
    <source>
        <strain evidence="2 3">S9.2P</strain>
    </source>
</reference>
<accession>A0A502H050</accession>
<proteinExistence type="predicted"/>
<evidence type="ECO:0008006" key="4">
    <source>
        <dbReference type="Google" id="ProtNLM"/>
    </source>
</evidence>
<comment type="caution">
    <text evidence="2">The sequence shown here is derived from an EMBL/GenBank/DDBJ whole genome shotgun (WGS) entry which is preliminary data.</text>
</comment>
<keyword evidence="1" id="KW-0472">Membrane</keyword>
<evidence type="ECO:0000313" key="2">
    <source>
        <dbReference type="EMBL" id="TPG67464.1"/>
    </source>
</evidence>
<feature type="transmembrane region" description="Helical" evidence="1">
    <location>
        <begin position="149"/>
        <end position="182"/>
    </location>
</feature>
<feature type="transmembrane region" description="Helical" evidence="1">
    <location>
        <begin position="38"/>
        <end position="57"/>
    </location>
</feature>
<dbReference type="Proteomes" id="UP000317646">
    <property type="component" value="Unassembled WGS sequence"/>
</dbReference>
<protein>
    <recommendedName>
        <fullName evidence="4">Glycerophosphoryl diester phosphodiesterase membrane domain-containing protein</fullName>
    </recommendedName>
</protein>
<feature type="transmembrane region" description="Helical" evidence="1">
    <location>
        <begin position="93"/>
        <end position="115"/>
    </location>
</feature>
<organism evidence="2 3">
    <name type="scientific">Hymenobacter nivis</name>
    <dbReference type="NCBI Taxonomy" id="1850093"/>
    <lineage>
        <taxon>Bacteria</taxon>
        <taxon>Pseudomonadati</taxon>
        <taxon>Bacteroidota</taxon>
        <taxon>Cytophagia</taxon>
        <taxon>Cytophagales</taxon>
        <taxon>Hymenobacteraceae</taxon>
        <taxon>Hymenobacter</taxon>
    </lineage>
</organism>
<dbReference type="RefSeq" id="WP_140465768.1">
    <property type="nucleotide sequence ID" value="NZ_RCYZ01000002.1"/>
</dbReference>
<gene>
    <name evidence="2" type="ORF">EAH73_07045</name>
</gene>
<feature type="transmembrane region" description="Helical" evidence="1">
    <location>
        <begin position="203"/>
        <end position="226"/>
    </location>
</feature>
<name>A0A502H050_9BACT</name>
<keyword evidence="1" id="KW-1133">Transmembrane helix</keyword>